<accession>A0ABT2Y879</accession>
<evidence type="ECO:0000256" key="2">
    <source>
        <dbReference type="SAM" id="SignalP"/>
    </source>
</evidence>
<proteinExistence type="predicted"/>
<dbReference type="EMBL" id="JAJIRN010000001">
    <property type="protein sequence ID" value="MCV2366506.1"/>
    <property type="molecule type" value="Genomic_DNA"/>
</dbReference>
<evidence type="ECO:0000313" key="3">
    <source>
        <dbReference type="EMBL" id="MCV2366506.1"/>
    </source>
</evidence>
<dbReference type="Proteomes" id="UP001209701">
    <property type="component" value="Unassembled WGS sequence"/>
</dbReference>
<gene>
    <name evidence="3" type="ORF">LNV07_00110</name>
</gene>
<protein>
    <submittedName>
        <fullName evidence="3">Uncharacterized protein</fullName>
    </submittedName>
</protein>
<sequence length="116" mass="12496">MKRTLLALILTPLAALSWAQSPEATALRVECAAKFAPMTEAKTGAASEYQFVYSKGEYRGEKQNGKLLGCTDAQYNGYLASVDPTRVMSAYPTAAGRPNIKPNIKPNLAEQATKAK</sequence>
<keyword evidence="2" id="KW-0732">Signal</keyword>
<comment type="caution">
    <text evidence="3">The sequence shown here is derived from an EMBL/GenBank/DDBJ whole genome shotgun (WGS) entry which is preliminary data.</text>
</comment>
<dbReference type="RefSeq" id="WP_263569149.1">
    <property type="nucleotide sequence ID" value="NZ_JAJIRN010000001.1"/>
</dbReference>
<feature type="signal peptide" evidence="2">
    <location>
        <begin position="1"/>
        <end position="19"/>
    </location>
</feature>
<evidence type="ECO:0000256" key="1">
    <source>
        <dbReference type="SAM" id="MobiDB-lite"/>
    </source>
</evidence>
<name>A0ABT2Y879_9BURK</name>
<keyword evidence="4" id="KW-1185">Reference proteome</keyword>
<evidence type="ECO:0000313" key="4">
    <source>
        <dbReference type="Proteomes" id="UP001209701"/>
    </source>
</evidence>
<organism evidence="3 4">
    <name type="scientific">Roseateles oligotrophus</name>
    <dbReference type="NCBI Taxonomy" id="1769250"/>
    <lineage>
        <taxon>Bacteria</taxon>
        <taxon>Pseudomonadati</taxon>
        <taxon>Pseudomonadota</taxon>
        <taxon>Betaproteobacteria</taxon>
        <taxon>Burkholderiales</taxon>
        <taxon>Sphaerotilaceae</taxon>
        <taxon>Roseateles</taxon>
    </lineage>
</organism>
<reference evidence="3 4" key="1">
    <citation type="submission" date="2021-11" db="EMBL/GenBank/DDBJ databases">
        <authorList>
            <person name="Liang Q."/>
            <person name="Mou H."/>
            <person name="Liu Z."/>
        </authorList>
    </citation>
    <scope>NUCLEOTIDE SEQUENCE [LARGE SCALE GENOMIC DNA]</scope>
    <source>
        <strain evidence="3 4">CHU3</strain>
    </source>
</reference>
<feature type="region of interest" description="Disordered" evidence="1">
    <location>
        <begin position="93"/>
        <end position="116"/>
    </location>
</feature>
<feature type="chain" id="PRO_5045916884" evidence="2">
    <location>
        <begin position="20"/>
        <end position="116"/>
    </location>
</feature>